<dbReference type="GO" id="GO:0016020">
    <property type="term" value="C:membrane"/>
    <property type="evidence" value="ECO:0007669"/>
    <property type="project" value="UniProtKB-SubCell"/>
</dbReference>
<evidence type="ECO:0000256" key="4">
    <source>
        <dbReference type="ARBA" id="ARBA00023136"/>
    </source>
</evidence>
<keyword evidence="3" id="KW-1133">Transmembrane helix</keyword>
<evidence type="ECO:0000313" key="7">
    <source>
        <dbReference type="Proteomes" id="UP000298714"/>
    </source>
</evidence>
<dbReference type="Pfam" id="PF13103">
    <property type="entry name" value="TonB_2"/>
    <property type="match status" value="1"/>
</dbReference>
<dbReference type="Gene3D" id="3.30.1150.10">
    <property type="match status" value="1"/>
</dbReference>
<evidence type="ECO:0000256" key="5">
    <source>
        <dbReference type="SAM" id="MobiDB-lite"/>
    </source>
</evidence>
<gene>
    <name evidence="6" type="ORF">E6W36_04930</name>
</gene>
<dbReference type="KEGG" id="hgn:E6W36_04930"/>
<dbReference type="EMBL" id="CP039704">
    <property type="protein sequence ID" value="QCI79139.1"/>
    <property type="molecule type" value="Genomic_DNA"/>
</dbReference>
<dbReference type="RefSeq" id="WP_222873953.1">
    <property type="nucleotide sequence ID" value="NZ_CP039704.1"/>
</dbReference>
<proteinExistence type="predicted"/>
<organism evidence="6 7">
    <name type="scientific">Hankyongella ginsenosidimutans</name>
    <dbReference type="NCBI Taxonomy" id="1763828"/>
    <lineage>
        <taxon>Bacteria</taxon>
        <taxon>Pseudomonadati</taxon>
        <taxon>Pseudomonadota</taxon>
        <taxon>Alphaproteobacteria</taxon>
        <taxon>Sphingomonadales</taxon>
        <taxon>Sphingomonadaceae</taxon>
        <taxon>Hankyongella</taxon>
    </lineage>
</organism>
<dbReference type="Proteomes" id="UP000298714">
    <property type="component" value="Chromosome"/>
</dbReference>
<dbReference type="InterPro" id="IPR006260">
    <property type="entry name" value="TonB/TolA_C"/>
</dbReference>
<dbReference type="NCBIfam" id="TIGR01352">
    <property type="entry name" value="tonB_Cterm"/>
    <property type="match status" value="1"/>
</dbReference>
<comment type="subcellular location">
    <subcellularLocation>
        <location evidence="1">Membrane</location>
        <topology evidence="1">Single-pass membrane protein</topology>
    </subcellularLocation>
</comment>
<evidence type="ECO:0000256" key="2">
    <source>
        <dbReference type="ARBA" id="ARBA00022692"/>
    </source>
</evidence>
<keyword evidence="2" id="KW-0812">Transmembrane</keyword>
<accession>A0A4D7BU92</accession>
<keyword evidence="4" id="KW-0472">Membrane</keyword>
<reference evidence="7" key="1">
    <citation type="submission" date="2019-04" db="EMBL/GenBank/DDBJ databases">
        <title>Complete genome sequence of Sphingomonas sp. W1-2-3.</title>
        <authorList>
            <person name="Im W.T."/>
        </authorList>
    </citation>
    <scope>NUCLEOTIDE SEQUENCE [LARGE SCALE GENOMIC DNA]</scope>
    <source>
        <strain evidence="7">W1-2-3</strain>
    </source>
</reference>
<feature type="region of interest" description="Disordered" evidence="5">
    <location>
        <begin position="1"/>
        <end position="63"/>
    </location>
</feature>
<keyword evidence="7" id="KW-1185">Reference proteome</keyword>
<evidence type="ECO:0000256" key="3">
    <source>
        <dbReference type="ARBA" id="ARBA00022989"/>
    </source>
</evidence>
<name>A0A4D7BU92_9SPHN</name>
<evidence type="ECO:0000313" key="6">
    <source>
        <dbReference type="EMBL" id="QCI79139.1"/>
    </source>
</evidence>
<dbReference type="AlphaFoldDB" id="A0A4D7BU92"/>
<dbReference type="SUPFAM" id="SSF74653">
    <property type="entry name" value="TolA/TonB C-terminal domain"/>
    <property type="match status" value="1"/>
</dbReference>
<protein>
    <submittedName>
        <fullName evidence="6">TonB C-terminal domain-containing protein</fullName>
    </submittedName>
</protein>
<sequence length="190" mass="19737">MQKVTLVTPNAPPPPPDVKPPEPEPEEQFEPQEAAAEEAAPIDDTLGVDAEGEGAGDSFGLVGKPGGRDITTLGGARSGSGSGDGLGRLLARTFALKLKRALEATLMAEPELRKKDYKATLALTVNGNGFITSANVVRSSGVPEIDQRIVQVLQAIPALDPPPADMAQPLRIIVNSRGSGRKARSADDVG</sequence>
<evidence type="ECO:0000256" key="1">
    <source>
        <dbReference type="ARBA" id="ARBA00004167"/>
    </source>
</evidence>